<dbReference type="PANTHER" id="PTHR13847:SF213">
    <property type="entry name" value="DEPENDENT OXIDOREDUCTASE, PUTATIVE-RELATED"/>
    <property type="match status" value="1"/>
</dbReference>
<dbReference type="OrthoDB" id="429143at2759"/>
<evidence type="ECO:0000259" key="1">
    <source>
        <dbReference type="Pfam" id="PF01266"/>
    </source>
</evidence>
<dbReference type="AlphaFoldDB" id="A0A2T6ZEN7"/>
<dbReference type="SUPFAM" id="SSF51905">
    <property type="entry name" value="FAD/NAD(P)-binding domain"/>
    <property type="match status" value="1"/>
</dbReference>
<keyword evidence="3" id="KW-1185">Reference proteome</keyword>
<protein>
    <recommendedName>
        <fullName evidence="1">FAD dependent oxidoreductase domain-containing protein</fullName>
    </recommendedName>
</protein>
<dbReference type="GO" id="GO:0005737">
    <property type="term" value="C:cytoplasm"/>
    <property type="evidence" value="ECO:0007669"/>
    <property type="project" value="TreeGrafter"/>
</dbReference>
<dbReference type="InterPro" id="IPR036188">
    <property type="entry name" value="FAD/NAD-bd_sf"/>
</dbReference>
<organism evidence="2 3">
    <name type="scientific">Tuber borchii</name>
    <name type="common">White truffle</name>
    <dbReference type="NCBI Taxonomy" id="42251"/>
    <lineage>
        <taxon>Eukaryota</taxon>
        <taxon>Fungi</taxon>
        <taxon>Dikarya</taxon>
        <taxon>Ascomycota</taxon>
        <taxon>Pezizomycotina</taxon>
        <taxon>Pezizomycetes</taxon>
        <taxon>Pezizales</taxon>
        <taxon>Tuberaceae</taxon>
        <taxon>Tuber</taxon>
    </lineage>
</organism>
<dbReference type="EMBL" id="NESQ01000331">
    <property type="protein sequence ID" value="PUU73967.1"/>
    <property type="molecule type" value="Genomic_DNA"/>
</dbReference>
<dbReference type="InterPro" id="IPR006076">
    <property type="entry name" value="FAD-dep_OxRdtase"/>
</dbReference>
<comment type="caution">
    <text evidence="2">The sequence shown here is derived from an EMBL/GenBank/DDBJ whole genome shotgun (WGS) entry which is preliminary data.</text>
</comment>
<feature type="domain" description="FAD dependent oxidoreductase" evidence="1">
    <location>
        <begin position="52"/>
        <end position="104"/>
    </location>
</feature>
<feature type="non-terminal residue" evidence="2">
    <location>
        <position position="1"/>
    </location>
</feature>
<dbReference type="Proteomes" id="UP000244722">
    <property type="component" value="Unassembled WGS sequence"/>
</dbReference>
<dbReference type="Pfam" id="PF01266">
    <property type="entry name" value="DAO"/>
    <property type="match status" value="1"/>
</dbReference>
<name>A0A2T6ZEN7_TUBBO</name>
<dbReference type="Gene3D" id="3.50.50.60">
    <property type="entry name" value="FAD/NAD(P)-binding domain"/>
    <property type="match status" value="1"/>
</dbReference>
<gene>
    <name evidence="2" type="ORF">B9Z19DRAFT_1093990</name>
</gene>
<proteinExistence type="predicted"/>
<evidence type="ECO:0000313" key="3">
    <source>
        <dbReference type="Proteomes" id="UP000244722"/>
    </source>
</evidence>
<sequence>STVSPLTELVPPDFDSYLPSLADKLSITLGQPFSNPPPVFKHQSPTFPTAVDVVIIGSGITGNTAARTLLSNSSDLRVAMLDAREACSGETGRNGGHIKPNAWELFPKLAAIFAREKARKVTEFRMGILDKMIAIADAEGVEAVDVYFDTESWAAAKSCLGIYLEEFPEEIGKWETYKGEEARQVSIQFMQFLWRADCLQGVRYDVDWMGGSTALIHNISGIITILSNS</sequence>
<dbReference type="PANTHER" id="PTHR13847">
    <property type="entry name" value="SARCOSINE DEHYDROGENASE-RELATED"/>
    <property type="match status" value="1"/>
</dbReference>
<dbReference type="STRING" id="42251.A0A2T6ZEN7"/>
<accession>A0A2T6ZEN7</accession>
<reference evidence="2 3" key="1">
    <citation type="submission" date="2017-04" db="EMBL/GenBank/DDBJ databases">
        <title>Draft genome sequence of Tuber borchii Vittad., a whitish edible truffle.</title>
        <authorList>
            <consortium name="DOE Joint Genome Institute"/>
            <person name="Murat C."/>
            <person name="Kuo A."/>
            <person name="Barry K.W."/>
            <person name="Clum A."/>
            <person name="Dockter R.B."/>
            <person name="Fauchery L."/>
            <person name="Iotti M."/>
            <person name="Kohler A."/>
            <person name="Labutti K."/>
            <person name="Lindquist E.A."/>
            <person name="Lipzen A."/>
            <person name="Ohm R.A."/>
            <person name="Wang M."/>
            <person name="Grigoriev I.V."/>
            <person name="Zambonelli A."/>
            <person name="Martin F.M."/>
        </authorList>
    </citation>
    <scope>NUCLEOTIDE SEQUENCE [LARGE SCALE GENOMIC DNA]</scope>
    <source>
        <strain evidence="2 3">Tbo3840</strain>
    </source>
</reference>
<evidence type="ECO:0000313" key="2">
    <source>
        <dbReference type="EMBL" id="PUU73967.1"/>
    </source>
</evidence>